<name>A0A1I2N3E4_9BACT</name>
<protein>
    <recommendedName>
        <fullName evidence="4">Lipocalin-like domain-containing protein</fullName>
    </recommendedName>
</protein>
<evidence type="ECO:0000313" key="2">
    <source>
        <dbReference type="EMBL" id="SFF98364.1"/>
    </source>
</evidence>
<evidence type="ECO:0008006" key="4">
    <source>
        <dbReference type="Google" id="ProtNLM"/>
    </source>
</evidence>
<dbReference type="OrthoDB" id="853036at2"/>
<accession>A0A1I2N3E4</accession>
<reference evidence="3" key="1">
    <citation type="submission" date="2016-10" db="EMBL/GenBank/DDBJ databases">
        <authorList>
            <person name="Varghese N."/>
            <person name="Submissions S."/>
        </authorList>
    </citation>
    <scope>NUCLEOTIDE SEQUENCE [LARGE SCALE GENOMIC DNA]</scope>
    <source>
        <strain evidence="3">LP51</strain>
    </source>
</reference>
<keyword evidence="1" id="KW-0732">Signal</keyword>
<evidence type="ECO:0000256" key="1">
    <source>
        <dbReference type="SAM" id="SignalP"/>
    </source>
</evidence>
<dbReference type="AlphaFoldDB" id="A0A1I2N3E4"/>
<organism evidence="2 3">
    <name type="scientific">Pontibacter chinhatensis</name>
    <dbReference type="NCBI Taxonomy" id="1436961"/>
    <lineage>
        <taxon>Bacteria</taxon>
        <taxon>Pseudomonadati</taxon>
        <taxon>Bacteroidota</taxon>
        <taxon>Cytophagia</taxon>
        <taxon>Cytophagales</taxon>
        <taxon>Hymenobacteraceae</taxon>
        <taxon>Pontibacter</taxon>
    </lineage>
</organism>
<gene>
    <name evidence="2" type="ORF">SAMN05421739_101588</name>
</gene>
<dbReference type="RefSeq" id="WP_092098841.1">
    <property type="nucleotide sequence ID" value="NZ_FOOT01000001.1"/>
</dbReference>
<dbReference type="EMBL" id="FOOT01000001">
    <property type="protein sequence ID" value="SFF98364.1"/>
    <property type="molecule type" value="Genomic_DNA"/>
</dbReference>
<feature type="signal peptide" evidence="1">
    <location>
        <begin position="1"/>
        <end position="19"/>
    </location>
</feature>
<dbReference type="Proteomes" id="UP000198724">
    <property type="component" value="Unassembled WGS sequence"/>
</dbReference>
<proteinExistence type="predicted"/>
<feature type="chain" id="PRO_5011487102" description="Lipocalin-like domain-containing protein" evidence="1">
    <location>
        <begin position="20"/>
        <end position="151"/>
    </location>
</feature>
<dbReference type="STRING" id="1436961.SAMN05421739_101588"/>
<evidence type="ECO:0000313" key="3">
    <source>
        <dbReference type="Proteomes" id="UP000198724"/>
    </source>
</evidence>
<dbReference type="PROSITE" id="PS51257">
    <property type="entry name" value="PROKAR_LIPOPROTEIN"/>
    <property type="match status" value="1"/>
</dbReference>
<keyword evidence="3" id="KW-1185">Reference proteome</keyword>
<sequence length="151" mass="17618">MFVRQFFILLMFSVATLSASCQENKDKEADGQNPIDNRLLGKWDVISKTDSEEVRGVEKETDRDIYQPGEKTYEFTAENKLIITDGFGRHQTTLPIWMLEGELYIGQFHTDKEPYALSFTENRLTMVKREEERKDGEVIVQQEVVVLKRHL</sequence>